<organism evidence="2 3">
    <name type="scientific">Chitinimonas arctica</name>
    <dbReference type="NCBI Taxonomy" id="2594795"/>
    <lineage>
        <taxon>Bacteria</taxon>
        <taxon>Pseudomonadati</taxon>
        <taxon>Pseudomonadota</taxon>
        <taxon>Betaproteobacteria</taxon>
        <taxon>Neisseriales</taxon>
        <taxon>Chitinibacteraceae</taxon>
        <taxon>Chitinimonas</taxon>
    </lineage>
</organism>
<proteinExistence type="predicted"/>
<dbReference type="RefSeq" id="WP_144277468.1">
    <property type="nucleotide sequence ID" value="NZ_CP041730.1"/>
</dbReference>
<evidence type="ECO:0000256" key="1">
    <source>
        <dbReference type="SAM" id="SignalP"/>
    </source>
</evidence>
<reference evidence="3" key="1">
    <citation type="submission" date="2019-07" db="EMBL/GenBank/DDBJ databases">
        <title>Chitinimonas sp. nov., isolated from Ny-Alesund, arctica soil.</title>
        <authorList>
            <person name="Xu Q."/>
            <person name="Peng F."/>
        </authorList>
    </citation>
    <scope>NUCLEOTIDE SEQUENCE [LARGE SCALE GENOMIC DNA]</scope>
    <source>
        <strain evidence="3">R3-44</strain>
    </source>
</reference>
<dbReference type="EMBL" id="CP041730">
    <property type="protein sequence ID" value="QDQ26069.1"/>
    <property type="molecule type" value="Genomic_DNA"/>
</dbReference>
<sequence>MPFFILFALGSAMSATSAMASAQRCRQTPCAQAAASGIDCAPARAAIRLGTAKPPFQSDNKN</sequence>
<keyword evidence="1" id="KW-0732">Signal</keyword>
<feature type="chain" id="PRO_5022131409" evidence="1">
    <location>
        <begin position="21"/>
        <end position="62"/>
    </location>
</feature>
<accession>A0A516SD35</accession>
<gene>
    <name evidence="2" type="ORF">FNU76_06735</name>
</gene>
<protein>
    <submittedName>
        <fullName evidence="2">Uncharacterized protein</fullName>
    </submittedName>
</protein>
<evidence type="ECO:0000313" key="3">
    <source>
        <dbReference type="Proteomes" id="UP000317550"/>
    </source>
</evidence>
<evidence type="ECO:0000313" key="2">
    <source>
        <dbReference type="EMBL" id="QDQ26069.1"/>
    </source>
</evidence>
<keyword evidence="3" id="KW-1185">Reference proteome</keyword>
<dbReference type="KEGG" id="cari:FNU76_06735"/>
<dbReference type="Proteomes" id="UP000317550">
    <property type="component" value="Chromosome"/>
</dbReference>
<feature type="signal peptide" evidence="1">
    <location>
        <begin position="1"/>
        <end position="20"/>
    </location>
</feature>
<name>A0A516SD35_9NEIS</name>
<dbReference type="AlphaFoldDB" id="A0A516SD35"/>